<sequence length="148" mass="16354">MDTRDAAGRWANMWADGWPTKDSDGIVGLLAEDGVHWASMFRPYRGRAGLRGYLRECFDEETRPAEVWFDEPRVDGDTATVEYWAVTYPNDQPLTISGCTLLRFDHDGLVTEARDYSHVSQGHTLPPTGLIRGAAGLSSGDAIDHGRG</sequence>
<dbReference type="Proteomes" id="UP000199360">
    <property type="component" value="Unassembled WGS sequence"/>
</dbReference>
<organism evidence="2 3">
    <name type="scientific">Micromonospora humi</name>
    <dbReference type="NCBI Taxonomy" id="745366"/>
    <lineage>
        <taxon>Bacteria</taxon>
        <taxon>Bacillati</taxon>
        <taxon>Actinomycetota</taxon>
        <taxon>Actinomycetes</taxon>
        <taxon>Micromonosporales</taxon>
        <taxon>Micromonosporaceae</taxon>
        <taxon>Micromonospora</taxon>
    </lineage>
</organism>
<dbReference type="Pfam" id="PF12680">
    <property type="entry name" value="SnoaL_2"/>
    <property type="match status" value="1"/>
</dbReference>
<gene>
    <name evidence="2" type="ORF">GA0070213_10322</name>
</gene>
<dbReference type="InterPro" id="IPR037401">
    <property type="entry name" value="SnoaL-like"/>
</dbReference>
<feature type="domain" description="SnoaL-like" evidence="1">
    <location>
        <begin position="14"/>
        <end position="112"/>
    </location>
</feature>
<dbReference type="RefSeq" id="WP_091058711.1">
    <property type="nucleotide sequence ID" value="NZ_FMDM01000003.1"/>
</dbReference>
<evidence type="ECO:0000259" key="1">
    <source>
        <dbReference type="Pfam" id="PF12680"/>
    </source>
</evidence>
<keyword evidence="3" id="KW-1185">Reference proteome</keyword>
<dbReference type="Gene3D" id="3.10.450.50">
    <property type="match status" value="1"/>
</dbReference>
<dbReference type="STRING" id="745366.GA0070213_10322"/>
<evidence type="ECO:0000313" key="2">
    <source>
        <dbReference type="EMBL" id="SCG44513.1"/>
    </source>
</evidence>
<evidence type="ECO:0000313" key="3">
    <source>
        <dbReference type="Proteomes" id="UP000199360"/>
    </source>
</evidence>
<dbReference type="OrthoDB" id="4942966at2"/>
<dbReference type="InterPro" id="IPR032710">
    <property type="entry name" value="NTF2-like_dom_sf"/>
</dbReference>
<accession>A0A1C5HEY6</accession>
<protein>
    <submittedName>
        <fullName evidence="2">SnoaL-like domain-containing protein</fullName>
    </submittedName>
</protein>
<dbReference type="AlphaFoldDB" id="A0A1C5HEY6"/>
<name>A0A1C5HEY6_9ACTN</name>
<reference evidence="3" key="1">
    <citation type="submission" date="2016-06" db="EMBL/GenBank/DDBJ databases">
        <authorList>
            <person name="Varghese N."/>
            <person name="Submissions Spin"/>
        </authorList>
    </citation>
    <scope>NUCLEOTIDE SEQUENCE [LARGE SCALE GENOMIC DNA]</scope>
    <source>
        <strain evidence="3">DSM 45647</strain>
    </source>
</reference>
<dbReference type="EMBL" id="FMDM01000003">
    <property type="protein sequence ID" value="SCG44513.1"/>
    <property type="molecule type" value="Genomic_DNA"/>
</dbReference>
<dbReference type="SUPFAM" id="SSF54427">
    <property type="entry name" value="NTF2-like"/>
    <property type="match status" value="1"/>
</dbReference>
<proteinExistence type="predicted"/>